<evidence type="ECO:0000256" key="12">
    <source>
        <dbReference type="ARBA" id="ARBA00023211"/>
    </source>
</evidence>
<comment type="cofactor">
    <cofactor evidence="1">
        <name>Mn(2+)</name>
        <dbReference type="ChEBI" id="CHEBI:29035"/>
    </cofactor>
</comment>
<keyword evidence="6" id="KW-0507">mRNA processing</keyword>
<keyword evidence="18" id="KW-1185">Reference proteome</keyword>
<reference evidence="17" key="1">
    <citation type="submission" date="2023-06" db="EMBL/GenBank/DDBJ databases">
        <authorList>
            <person name="Delattre M."/>
        </authorList>
    </citation>
    <scope>NUCLEOTIDE SEQUENCE</scope>
    <source>
        <strain evidence="17">AF72</strain>
    </source>
</reference>
<dbReference type="AlphaFoldDB" id="A0AA36FPW6"/>
<comment type="similarity">
    <text evidence="13">Belongs to the DNA polymerase type-B-like family. GLD2 subfamily.</text>
</comment>
<feature type="non-terminal residue" evidence="17">
    <location>
        <position position="454"/>
    </location>
</feature>
<evidence type="ECO:0000256" key="13">
    <source>
        <dbReference type="ARBA" id="ARBA00038491"/>
    </source>
</evidence>
<evidence type="ECO:0000259" key="15">
    <source>
        <dbReference type="Pfam" id="PF03828"/>
    </source>
</evidence>
<keyword evidence="11" id="KW-0460">Magnesium</keyword>
<feature type="domain" description="PAP-associated" evidence="15">
    <location>
        <begin position="330"/>
        <end position="391"/>
    </location>
</feature>
<dbReference type="GO" id="GO:0031123">
    <property type="term" value="P:RNA 3'-end processing"/>
    <property type="evidence" value="ECO:0007669"/>
    <property type="project" value="TreeGrafter"/>
</dbReference>
<dbReference type="InterPro" id="IPR054708">
    <property type="entry name" value="MTPAP-like_central"/>
</dbReference>
<evidence type="ECO:0000256" key="14">
    <source>
        <dbReference type="SAM" id="MobiDB-lite"/>
    </source>
</evidence>
<keyword evidence="12" id="KW-0464">Manganese</keyword>
<evidence type="ECO:0000256" key="3">
    <source>
        <dbReference type="ARBA" id="ARBA00004496"/>
    </source>
</evidence>
<dbReference type="Pfam" id="PF22600">
    <property type="entry name" value="MTPAP-like_central"/>
    <property type="match status" value="1"/>
</dbReference>
<organism evidence="17 18">
    <name type="scientific">Mesorhabditis spiculigera</name>
    <dbReference type="NCBI Taxonomy" id="96644"/>
    <lineage>
        <taxon>Eukaryota</taxon>
        <taxon>Metazoa</taxon>
        <taxon>Ecdysozoa</taxon>
        <taxon>Nematoda</taxon>
        <taxon>Chromadorea</taxon>
        <taxon>Rhabditida</taxon>
        <taxon>Rhabditina</taxon>
        <taxon>Rhabditomorpha</taxon>
        <taxon>Rhabditoidea</taxon>
        <taxon>Rhabditidae</taxon>
        <taxon>Mesorhabditinae</taxon>
        <taxon>Mesorhabditis</taxon>
    </lineage>
</organism>
<dbReference type="GO" id="GO:0006397">
    <property type="term" value="P:mRNA processing"/>
    <property type="evidence" value="ECO:0007669"/>
    <property type="project" value="UniProtKB-KW"/>
</dbReference>
<keyword evidence="10" id="KW-0067">ATP-binding</keyword>
<dbReference type="PANTHER" id="PTHR12271">
    <property type="entry name" value="POLY A POLYMERASE CID PAP -RELATED"/>
    <property type="match status" value="1"/>
</dbReference>
<dbReference type="EC" id="2.7.7.19" evidence="4"/>
<dbReference type="SUPFAM" id="SSF81301">
    <property type="entry name" value="Nucleotidyltransferase"/>
    <property type="match status" value="1"/>
</dbReference>
<evidence type="ECO:0000313" key="18">
    <source>
        <dbReference type="Proteomes" id="UP001177023"/>
    </source>
</evidence>
<keyword evidence="9" id="KW-0547">Nucleotide-binding</keyword>
<keyword evidence="7" id="KW-0808">Transferase</keyword>
<proteinExistence type="inferred from homology"/>
<feature type="domain" description="Poly(A) RNA polymerase mitochondrial-like central palm" evidence="16">
    <location>
        <begin position="151"/>
        <end position="288"/>
    </location>
</feature>
<dbReference type="SUPFAM" id="SSF81631">
    <property type="entry name" value="PAP/OAS1 substrate-binding domain"/>
    <property type="match status" value="1"/>
</dbReference>
<feature type="region of interest" description="Disordered" evidence="14">
    <location>
        <begin position="103"/>
        <end position="134"/>
    </location>
</feature>
<dbReference type="GO" id="GO:0046872">
    <property type="term" value="F:metal ion binding"/>
    <property type="evidence" value="ECO:0007669"/>
    <property type="project" value="UniProtKB-KW"/>
</dbReference>
<comment type="caution">
    <text evidence="17">The sequence shown here is derived from an EMBL/GenBank/DDBJ whole genome shotgun (WGS) entry which is preliminary data.</text>
</comment>
<evidence type="ECO:0000256" key="5">
    <source>
        <dbReference type="ARBA" id="ARBA00022490"/>
    </source>
</evidence>
<evidence type="ECO:0000313" key="17">
    <source>
        <dbReference type="EMBL" id="CAJ0559062.1"/>
    </source>
</evidence>
<dbReference type="Gene3D" id="3.30.460.10">
    <property type="entry name" value="Beta Polymerase, domain 2"/>
    <property type="match status" value="1"/>
</dbReference>
<keyword evidence="8" id="KW-0479">Metal-binding</keyword>
<feature type="compositionally biased region" description="Polar residues" evidence="14">
    <location>
        <begin position="103"/>
        <end position="117"/>
    </location>
</feature>
<evidence type="ECO:0000256" key="2">
    <source>
        <dbReference type="ARBA" id="ARBA00001946"/>
    </source>
</evidence>
<dbReference type="Proteomes" id="UP001177023">
    <property type="component" value="Unassembled WGS sequence"/>
</dbReference>
<dbReference type="GO" id="GO:0005524">
    <property type="term" value="F:ATP binding"/>
    <property type="evidence" value="ECO:0007669"/>
    <property type="project" value="UniProtKB-KW"/>
</dbReference>
<dbReference type="Gene3D" id="1.10.1410.10">
    <property type="match status" value="1"/>
</dbReference>
<dbReference type="PANTHER" id="PTHR12271:SF40">
    <property type="entry name" value="POLY(A) RNA POLYMERASE GLD2"/>
    <property type="match status" value="1"/>
</dbReference>
<comment type="subcellular location">
    <subcellularLocation>
        <location evidence="3">Cytoplasm</location>
    </subcellularLocation>
</comment>
<dbReference type="InterPro" id="IPR043519">
    <property type="entry name" value="NT_sf"/>
</dbReference>
<dbReference type="Pfam" id="PF03828">
    <property type="entry name" value="PAP_assoc"/>
    <property type="match status" value="1"/>
</dbReference>
<keyword evidence="5" id="KW-0963">Cytoplasm</keyword>
<comment type="cofactor">
    <cofactor evidence="2">
        <name>Mg(2+)</name>
        <dbReference type="ChEBI" id="CHEBI:18420"/>
    </cofactor>
</comment>
<gene>
    <name evidence="17" type="ORF">MSPICULIGERA_LOCUS1156</name>
</gene>
<evidence type="ECO:0000256" key="10">
    <source>
        <dbReference type="ARBA" id="ARBA00022840"/>
    </source>
</evidence>
<evidence type="ECO:0000256" key="6">
    <source>
        <dbReference type="ARBA" id="ARBA00022664"/>
    </source>
</evidence>
<evidence type="ECO:0000259" key="16">
    <source>
        <dbReference type="Pfam" id="PF22600"/>
    </source>
</evidence>
<evidence type="ECO:0000256" key="4">
    <source>
        <dbReference type="ARBA" id="ARBA00012388"/>
    </source>
</evidence>
<dbReference type="InterPro" id="IPR002058">
    <property type="entry name" value="PAP_assoc"/>
</dbReference>
<evidence type="ECO:0000256" key="9">
    <source>
        <dbReference type="ARBA" id="ARBA00022741"/>
    </source>
</evidence>
<dbReference type="GO" id="GO:1990817">
    <property type="term" value="F:poly(A) RNA polymerase activity"/>
    <property type="evidence" value="ECO:0007669"/>
    <property type="project" value="UniProtKB-EC"/>
</dbReference>
<accession>A0AA36FPW6</accession>
<protein>
    <recommendedName>
        <fullName evidence="4">polynucleotide adenylyltransferase</fullName>
        <ecNumber evidence="4">2.7.7.19</ecNumber>
    </recommendedName>
</protein>
<dbReference type="GO" id="GO:0005737">
    <property type="term" value="C:cytoplasm"/>
    <property type="evidence" value="ECO:0007669"/>
    <property type="project" value="UniProtKB-SubCell"/>
</dbReference>
<evidence type="ECO:0000256" key="1">
    <source>
        <dbReference type="ARBA" id="ARBA00001936"/>
    </source>
</evidence>
<sequence>MPMKRVTPPPQFRDEPTKAADNNIQHEGLHGAEGLYKIQALIELMANRAQTNENPEYLLRCVGLDSQQLQNLNSNMLLPQLLQYCLNQQRHNGFNEYAPRANVDTSKPGCSTDSTFVDHSLGSSRSRGPSPPNVMLDQEGRYNVSKLDVMSEEIWDFHNSVAQTDTTLNRKLYLRDLLYYAICPIFPLCGLYVVGSSLNGFGNNSSDMDICLMVTNQELDQRHDAIVILNMVFQTLCKVEWVNAQTLISAKVPILRITFTAPYSDIVVDLNVNNSVAIRNTHLLCYYSSFDWRVRPLVSMRFGNDADVRSLNVSQPLPNVDVDDGTNTETLGALLLGFFNYYTNDFDFNEDAISVRLGKKVSRMEVVSAPASVNPHWKSQWRCCCIEEPFTGMNTAHSIYNEEVFSEIKMSFKEAYETLNETHDLSKLLTECKKINASQDLTSTGSTIVHYQKK</sequence>
<evidence type="ECO:0000256" key="7">
    <source>
        <dbReference type="ARBA" id="ARBA00022679"/>
    </source>
</evidence>
<dbReference type="EMBL" id="CATQJA010000302">
    <property type="protein sequence ID" value="CAJ0559062.1"/>
    <property type="molecule type" value="Genomic_DNA"/>
</dbReference>
<dbReference type="FunFam" id="3.30.460.10:FF:000061">
    <property type="entry name" value="Poly(A) RNA polymerase gld-2"/>
    <property type="match status" value="1"/>
</dbReference>
<name>A0AA36FPW6_9BILA</name>
<dbReference type="CDD" id="cd05402">
    <property type="entry name" value="NT_PAP_TUTase"/>
    <property type="match status" value="1"/>
</dbReference>
<evidence type="ECO:0000256" key="8">
    <source>
        <dbReference type="ARBA" id="ARBA00022723"/>
    </source>
</evidence>
<evidence type="ECO:0000256" key="11">
    <source>
        <dbReference type="ARBA" id="ARBA00022842"/>
    </source>
</evidence>